<evidence type="ECO:0000313" key="3">
    <source>
        <dbReference type="Proteomes" id="UP000239156"/>
    </source>
</evidence>
<dbReference type="InterPro" id="IPR058913">
    <property type="entry name" value="Integrase_dom_put"/>
</dbReference>
<dbReference type="PANTHER" id="PTHR46177">
    <property type="entry name" value="INTEGRASE CATALYTIC DOMAIN-CONTAINING PROTEIN"/>
    <property type="match status" value="1"/>
</dbReference>
<keyword evidence="3" id="KW-1185">Reference proteome</keyword>
<feature type="domain" description="Integrase core" evidence="1">
    <location>
        <begin position="312"/>
        <end position="489"/>
    </location>
</feature>
<dbReference type="VEuPathDB" id="FungiDB:PSHT_02976"/>
<gene>
    <name evidence="2" type="ORF">PSTT_04958</name>
</gene>
<dbReference type="AlphaFoldDB" id="A0A2S4VQR8"/>
<name>A0A2S4VQR8_9BASI</name>
<dbReference type="VEuPathDB" id="FungiDB:PSTT_04958"/>
<reference evidence="2" key="1">
    <citation type="submission" date="2017-12" db="EMBL/GenBank/DDBJ databases">
        <title>Gene loss provides genomic basis for host adaptation in cereal stripe rust fungi.</title>
        <authorList>
            <person name="Xia C."/>
        </authorList>
    </citation>
    <scope>NUCLEOTIDE SEQUENCE [LARGE SCALE GENOMIC DNA]</scope>
    <source>
        <strain evidence="2">93-210</strain>
    </source>
</reference>
<accession>A0A2S4VQR8</accession>
<comment type="caution">
    <text evidence="2">The sequence shown here is derived from an EMBL/GenBank/DDBJ whole genome shotgun (WGS) entry which is preliminary data.</text>
</comment>
<organism evidence="2 3">
    <name type="scientific">Puccinia striiformis</name>
    <dbReference type="NCBI Taxonomy" id="27350"/>
    <lineage>
        <taxon>Eukaryota</taxon>
        <taxon>Fungi</taxon>
        <taxon>Dikarya</taxon>
        <taxon>Basidiomycota</taxon>
        <taxon>Pucciniomycotina</taxon>
        <taxon>Pucciniomycetes</taxon>
        <taxon>Pucciniales</taxon>
        <taxon>Pucciniaceae</taxon>
        <taxon>Puccinia</taxon>
    </lineage>
</organism>
<proteinExistence type="predicted"/>
<evidence type="ECO:0000259" key="1">
    <source>
        <dbReference type="Pfam" id="PF24764"/>
    </source>
</evidence>
<evidence type="ECO:0000313" key="2">
    <source>
        <dbReference type="EMBL" id="POW11895.1"/>
    </source>
</evidence>
<sequence>MAEIEGIVDDVATPGWFDGLEQARQIERDLASVGTLDRFSESGSESAGPQKFARLAKFGSRGRFVESAGDALKDGLWASACAGYPNLSQVYGAPEPPSARAAILIMNPHVVHATHYSMAPVTDGHTMTKLGEEFEPIITDLVQSGNSNQQILDHLKDNYSISISERTLSRRKADWGSSHHAIQQTNDLEEHISRYFHQGMETSQIHRVLCRKHDYIYSLRTLERKIQSMGLQRRQEDIGNFDEGEGADLLEECIKQIHLTPEGSNVGYRRLRHLLHTKYGINIHLRTAARLNRSLDPEGVERRSKRVLKRRVFDVEGPNFIWSADGHDKLKKFGLTIYGFIDAWSRKVLGIFVHTTNNNPRHIGYYYLQLVKEVGGIPQQTTADRGTETIDLAGHQMNLVGQFGSIDPDKCHRFTKSVHNQKIECLRSQLMKQYNSELIRQLYEADKKEYYNPTNPVHHVLFLYLWVPLLQDGPNEWLTNYNSFKRRYDPKSMLPTGCSTNVCYENPEEYNGEEGLIPVDLSCVDELEHKHYPDAKDLMRTSPGWFSEIIDRLKTEMELDWPELHTQNVWGTFSLLEAAIEAYDSAWLEDPTNDPEETIAARARLLYDISSNTIRSSPSPSSPNIHSSPAS</sequence>
<dbReference type="EMBL" id="PKSL01000035">
    <property type="protein sequence ID" value="POW11895.1"/>
    <property type="molecule type" value="Genomic_DNA"/>
</dbReference>
<dbReference type="Pfam" id="PF24764">
    <property type="entry name" value="rva_4"/>
    <property type="match status" value="1"/>
</dbReference>
<dbReference type="PANTHER" id="PTHR46177:SF1">
    <property type="entry name" value="INTEGRASE CATALYTIC DOMAIN-CONTAINING PROTEIN"/>
    <property type="match status" value="1"/>
</dbReference>
<dbReference type="Proteomes" id="UP000239156">
    <property type="component" value="Unassembled WGS sequence"/>
</dbReference>
<protein>
    <recommendedName>
        <fullName evidence="1">Integrase core domain-containing protein</fullName>
    </recommendedName>
</protein>